<evidence type="ECO:0000259" key="30">
    <source>
        <dbReference type="Pfam" id="PF06957"/>
    </source>
</evidence>
<keyword evidence="15" id="KW-0653">Protein transport</keyword>
<evidence type="ECO:0000256" key="27">
    <source>
        <dbReference type="PROSITE-ProRule" id="PRU00221"/>
    </source>
</evidence>
<comment type="subcellular location">
    <subcellularLocation>
        <location evidence="4">Cytoplasm</location>
    </subcellularLocation>
    <subcellularLocation>
        <location evidence="2">Golgi apparatus membrane</location>
        <topology evidence="2">Peripheral membrane protein</topology>
        <orientation evidence="2">Cytoplasmic side</orientation>
    </subcellularLocation>
    <subcellularLocation>
        <location evidence="3">Mitochondrion inner membrane</location>
        <topology evidence="3">Single-pass membrane protein</topology>
    </subcellularLocation>
</comment>
<dbReference type="PROSITE" id="PS50294">
    <property type="entry name" value="WD_REPEATS_REGION"/>
    <property type="match status" value="4"/>
</dbReference>
<keyword evidence="11" id="KW-0812">Transmembrane</keyword>
<evidence type="ECO:0000313" key="33">
    <source>
        <dbReference type="Proteomes" id="UP000318821"/>
    </source>
</evidence>
<evidence type="ECO:0000256" key="10">
    <source>
        <dbReference type="ARBA" id="ARBA00022660"/>
    </source>
</evidence>
<keyword evidence="19" id="KW-1133">Transmembrane helix</keyword>
<dbReference type="GO" id="GO:0005743">
    <property type="term" value="C:mitochondrial inner membrane"/>
    <property type="evidence" value="ECO:0007669"/>
    <property type="project" value="UniProtKB-SubCell"/>
</dbReference>
<dbReference type="SUPFAM" id="SSF50978">
    <property type="entry name" value="WD40 repeat-like"/>
    <property type="match status" value="1"/>
</dbReference>
<dbReference type="CDD" id="cd00200">
    <property type="entry name" value="WD40"/>
    <property type="match status" value="1"/>
</dbReference>
<evidence type="ECO:0000256" key="9">
    <source>
        <dbReference type="ARBA" id="ARBA00022574"/>
    </source>
</evidence>
<evidence type="ECO:0000256" key="20">
    <source>
        <dbReference type="ARBA" id="ARBA00023034"/>
    </source>
</evidence>
<keyword evidence="17" id="KW-0689">Ribosomal protein</keyword>
<evidence type="ECO:0000256" key="19">
    <source>
        <dbReference type="ARBA" id="ARBA00022989"/>
    </source>
</evidence>
<evidence type="ECO:0000256" key="28">
    <source>
        <dbReference type="SAM" id="MobiDB-lite"/>
    </source>
</evidence>
<dbReference type="VEuPathDB" id="TriTrypDB:LdCL_340050800"/>
<evidence type="ECO:0000259" key="31">
    <source>
        <dbReference type="Pfam" id="PF23953"/>
    </source>
</evidence>
<reference evidence="33" key="1">
    <citation type="submission" date="2019-02" db="EMBL/GenBank/DDBJ databases">
        <title>FDA dAtabase for Regulatory Grade micrObial Sequences (FDA-ARGOS): Supporting development and validation of Infectious Disease Dx tests.</title>
        <authorList>
            <person name="Duncan R."/>
            <person name="Fisher C."/>
            <person name="Tallon L."/>
            <person name="Sadzewicz L."/>
            <person name="Sengamalay N."/>
            <person name="Ott S."/>
            <person name="Godinez A."/>
            <person name="Nagaraj S."/>
            <person name="Vavikolanu K."/>
            <person name="Vyas G."/>
            <person name="Nadendla S."/>
            <person name="Aluvathingal J."/>
            <person name="Sichtig H."/>
        </authorList>
    </citation>
    <scope>NUCLEOTIDE SEQUENCE [LARGE SCALE GENOMIC DNA]</scope>
    <source>
        <strain evidence="33">FDAARGOS_360</strain>
    </source>
</reference>
<keyword evidence="13" id="KW-0999">Mitochondrion inner membrane</keyword>
<dbReference type="SMART" id="SM00320">
    <property type="entry name" value="WD40"/>
    <property type="match status" value="6"/>
</dbReference>
<dbReference type="InterPro" id="IPR050844">
    <property type="entry name" value="Coatomer_complex_subunit"/>
</dbReference>
<evidence type="ECO:0000256" key="2">
    <source>
        <dbReference type="ARBA" id="ARBA00004255"/>
    </source>
</evidence>
<dbReference type="Gene3D" id="2.130.10.10">
    <property type="entry name" value="YVTN repeat-like/Quinoprotein amine dehydrogenase"/>
    <property type="match status" value="1"/>
</dbReference>
<keyword evidence="8" id="KW-0963">Cytoplasm</keyword>
<evidence type="ECO:0000256" key="23">
    <source>
        <dbReference type="ARBA" id="ARBA00023274"/>
    </source>
</evidence>
<evidence type="ECO:0000256" key="6">
    <source>
        <dbReference type="ARBA" id="ARBA00018632"/>
    </source>
</evidence>
<keyword evidence="23" id="KW-0687">Ribonucleoprotein</keyword>
<dbReference type="CDD" id="cd22948">
    <property type="entry name" value="Coatomer_WDAD_alpha"/>
    <property type="match status" value="1"/>
</dbReference>
<name>A0A504XDW6_LEIDO</name>
<evidence type="ECO:0000256" key="7">
    <source>
        <dbReference type="ARBA" id="ARBA00022448"/>
    </source>
</evidence>
<dbReference type="GO" id="GO:0000139">
    <property type="term" value="C:Golgi membrane"/>
    <property type="evidence" value="ECO:0007669"/>
    <property type="project" value="UniProtKB-SubCell"/>
</dbReference>
<comment type="similarity">
    <text evidence="5">Belongs to the complex I NDUFB11 subunit family.</text>
</comment>
<keyword evidence="21" id="KW-0496">Mitochondrion</keyword>
<keyword evidence="22" id="KW-0472">Membrane</keyword>
<keyword evidence="14" id="KW-0931">ER-Golgi transport</keyword>
<dbReference type="InterPro" id="IPR036322">
    <property type="entry name" value="WD40_repeat_dom_sf"/>
</dbReference>
<keyword evidence="10" id="KW-0679">Respiratory chain</keyword>
<dbReference type="GO" id="GO:0005198">
    <property type="term" value="F:structural molecule activity"/>
    <property type="evidence" value="ECO:0007669"/>
    <property type="project" value="InterPro"/>
</dbReference>
<keyword evidence="16" id="KW-0809">Transit peptide</keyword>
<dbReference type="VEuPathDB" id="TriTrypDB:LdBPK_344140.1"/>
<evidence type="ECO:0000256" key="11">
    <source>
        <dbReference type="ARBA" id="ARBA00022692"/>
    </source>
</evidence>
<dbReference type="FunFam" id="2.130.10.10:FF:000010">
    <property type="entry name" value="Coatomer subunit alpha"/>
    <property type="match status" value="1"/>
</dbReference>
<evidence type="ECO:0000313" key="32">
    <source>
        <dbReference type="EMBL" id="TPP46693.1"/>
    </source>
</evidence>
<comment type="subunit">
    <text evidence="26">Complex I is composed of 45 different subunits. Interacts with BCAP31.</text>
</comment>
<organism evidence="32 33">
    <name type="scientific">Leishmania donovani</name>
    <dbReference type="NCBI Taxonomy" id="5661"/>
    <lineage>
        <taxon>Eukaryota</taxon>
        <taxon>Discoba</taxon>
        <taxon>Euglenozoa</taxon>
        <taxon>Kinetoplastea</taxon>
        <taxon>Metakinetoplastina</taxon>
        <taxon>Trypanosomatida</taxon>
        <taxon>Trypanosomatidae</taxon>
        <taxon>Leishmaniinae</taxon>
        <taxon>Leishmania</taxon>
    </lineage>
</organism>
<evidence type="ECO:0000256" key="5">
    <source>
        <dbReference type="ARBA" id="ARBA00008915"/>
    </source>
</evidence>
<dbReference type="PRINTS" id="PR00320">
    <property type="entry name" value="GPROTEINBRPT"/>
</dbReference>
<dbReference type="PIRSF" id="PIRSF003354">
    <property type="entry name" value="Coatomer_alpha_subunit"/>
    <property type="match status" value="1"/>
</dbReference>
<feature type="domain" description="COPA/B TPR" evidence="31">
    <location>
        <begin position="612"/>
        <end position="754"/>
    </location>
</feature>
<evidence type="ECO:0000256" key="3">
    <source>
        <dbReference type="ARBA" id="ARBA00004434"/>
    </source>
</evidence>
<dbReference type="VEuPathDB" id="TriTrypDB:LdCL_340051400"/>
<evidence type="ECO:0000256" key="26">
    <source>
        <dbReference type="ARBA" id="ARBA00046528"/>
    </source>
</evidence>
<dbReference type="InterPro" id="IPR019329">
    <property type="entry name" value="NADH_UbQ_OxRdtase_ESSS_su"/>
</dbReference>
<dbReference type="Pfam" id="PF04053">
    <property type="entry name" value="B-prop_COPA_B_2nd"/>
    <property type="match status" value="1"/>
</dbReference>
<dbReference type="PANTHER" id="PTHR19876:SF1">
    <property type="entry name" value="COATOMER SUBUNIT ALPHA"/>
    <property type="match status" value="1"/>
</dbReference>
<comment type="function">
    <text evidence="1">Accessory subunit of the mitochondrial membrane respiratory chain NADH dehydrogenase (Complex I), that is believed not to be involved in catalysis. Complex I functions in the transfer of electrons from NADH to the respiratory chain. The immediate electron acceptor for the enzyme is believed to be ubiquinone.</text>
</comment>
<evidence type="ECO:0000256" key="18">
    <source>
        <dbReference type="ARBA" id="ARBA00022982"/>
    </source>
</evidence>
<dbReference type="GO" id="GO:0006890">
    <property type="term" value="P:retrograde vesicle-mediated transport, Golgi to endoplasmic reticulum"/>
    <property type="evidence" value="ECO:0007669"/>
    <property type="project" value="TreeGrafter"/>
</dbReference>
<dbReference type="GO" id="GO:0006888">
    <property type="term" value="P:endoplasmic reticulum to Golgi vesicle-mediated transport"/>
    <property type="evidence" value="ECO:0007669"/>
    <property type="project" value="InterPro"/>
</dbReference>
<feature type="repeat" description="WD" evidence="27">
    <location>
        <begin position="89"/>
        <end position="130"/>
    </location>
</feature>
<evidence type="ECO:0000256" key="14">
    <source>
        <dbReference type="ARBA" id="ARBA00022892"/>
    </source>
</evidence>
<dbReference type="GO" id="GO:0006886">
    <property type="term" value="P:intracellular protein transport"/>
    <property type="evidence" value="ECO:0007669"/>
    <property type="project" value="InterPro"/>
</dbReference>
<sequence length="1322" mass="147531">MLTKFEARSSRVKAVALHNSATWVLCGLHNGAVQIWDYRMSTCVDTYTEHVGAVRGADFHVNQPLFVTGGDDYTVKVWNYKLRRCLFTMMGHMDYVRTTFFHHEQPWIVSCSDDFTIRIWNWQSRKSIACLPGHNHYVMCAQFHPFSDLVVSGSLDKTIRVWDISALRHRKEEVGITHDLLGTTDVVVRYELEGHEKGINWVAFHPCGDLLLSAADDRTVRLWTMSGTSCYVSRTFTGHTSNVCCSVFYRNDYLISCAEDRTIRVVHMSSGVTVQTFRREVERYWIMASDSTRNLIAIGHDAGLQVFKLTRERPAFAIHNATQLYYTCQNKLHMYNFETEEVASCAVTYQFYPPTALSCCPTTGGVMLSYANSGPQVEWIPKPLATRTCNVEATMKGIDGVFFGGHKLAYVDVNGKMCIQNVAKASGKPQLTDVSCSRIFPGPVGCVLCQSNDRILLYQVAQHGVVAEATVTGVRYAVWDKDFSKVALIAKNTVTIMTKRLKIIASVAESSARIKSAAFDETRDVMYFTTSNHLKYCYLRNGETSTISTLKNVVYLVRAVGDSIYVLTRDGRVLRKELDNVELNFKLKLQQQSYRDLIRIMQQGKLKGQALVGYLHKHGHSEIALHFVSDSLTRFNLAIECGAMDIAKATAIELNQPAIWRRLADTATSFGDIQLAQFASAKAGHYYASGLLALLTGNTTSVANLVNTTRDDNFKLHYSMYMDDAKQRVDILCKVNQLPLAYVTAKSHGLAEMAAQVLQRMEPEVAARVQAQRFHPAPQKRTVEPATENWPMLQVEESVFARLLKEPGHLDIIAQPELDEDVAAGTGAGAGAGDAGALADKDEMGGGWDDDLDIDVSTALPDAGGATSASSGYVVPREHPPIMQAWADAYTLPAFHVAAGSFASALRLLQRQIGLADPTPLKPYMLQLWAAVNVCRPAPNGLCVVFAMPTPPPDSETEARHAPALPDFMPALAEKLRFGYQLFVEGKFSEALDVFRSILHLSVVTVVKDDQQKATLREIMAIAPEYTRALALQLQLRTLNASSVESLQLALYFTHFRLHRAHLTLALSQAMSKAYKQKNIKTAAEVARRLLEQDPPKNKAQQAAAIIAEADRNPTNAVEIDYDERNPFTICSATYKPMYKGVVSPMRCSYCLSPAHPSYKGTLCPVCKLAKIGVDSAGLPLVERSSMEKHVRDGQPSQQYRAAVSLPRSLAYVLHCEDGQDGLPALQIPSLSLGDGDPYPYTPRATFRYQWDDWPMWEKMWHLAVGVLGIEFAVWAYYSKLNSRMDWAREEALRRMRLRREAQELMILEGETFSSDIQPDRR</sequence>
<dbReference type="InterPro" id="IPR019775">
    <property type="entry name" value="WD40_repeat_CS"/>
</dbReference>
<feature type="repeat" description="WD" evidence="27">
    <location>
        <begin position="47"/>
        <end position="88"/>
    </location>
</feature>
<dbReference type="InterPro" id="IPR006692">
    <property type="entry name" value="Beta-prop_COPA/B_2nd"/>
</dbReference>
<dbReference type="GO" id="GO:0005840">
    <property type="term" value="C:ribosome"/>
    <property type="evidence" value="ECO:0007669"/>
    <property type="project" value="UniProtKB-KW"/>
</dbReference>
<keyword evidence="20" id="KW-0333">Golgi apparatus</keyword>
<dbReference type="Pfam" id="PF10183">
    <property type="entry name" value="ESSS"/>
    <property type="match status" value="1"/>
</dbReference>
<dbReference type="Proteomes" id="UP000318821">
    <property type="component" value="Unassembled WGS sequence"/>
</dbReference>
<evidence type="ECO:0000256" key="8">
    <source>
        <dbReference type="ARBA" id="ARBA00022490"/>
    </source>
</evidence>
<evidence type="ECO:0000256" key="17">
    <source>
        <dbReference type="ARBA" id="ARBA00022980"/>
    </source>
</evidence>
<dbReference type="InterPro" id="IPR016391">
    <property type="entry name" value="Coatomer_asu"/>
</dbReference>
<keyword evidence="18" id="KW-0249">Electron transport</keyword>
<dbReference type="Pfam" id="PF23953">
    <property type="entry name" value="TPR_COPA_B"/>
    <property type="match status" value="1"/>
</dbReference>
<feature type="domain" description="COPA/B second beta-propeller" evidence="29">
    <location>
        <begin position="330"/>
        <end position="567"/>
    </location>
</feature>
<dbReference type="PROSITE" id="PS50082">
    <property type="entry name" value="WD_REPEATS_2"/>
    <property type="match status" value="5"/>
</dbReference>
<evidence type="ECO:0000256" key="15">
    <source>
        <dbReference type="ARBA" id="ARBA00022927"/>
    </source>
</evidence>
<dbReference type="PROSITE" id="PS00678">
    <property type="entry name" value="WD_REPEATS_1"/>
    <property type="match status" value="1"/>
</dbReference>
<accession>A0A504XDW6</accession>
<keyword evidence="12" id="KW-0677">Repeat</keyword>
<dbReference type="InterPro" id="IPR047312">
    <property type="entry name" value="Coatomer_alpha_WD-assoc_reg"/>
</dbReference>
<feature type="repeat" description="WD" evidence="27">
    <location>
        <begin position="131"/>
        <end position="172"/>
    </location>
</feature>
<evidence type="ECO:0000256" key="4">
    <source>
        <dbReference type="ARBA" id="ARBA00004496"/>
    </source>
</evidence>
<keyword evidence="9 27" id="KW-0853">WD repeat</keyword>
<proteinExistence type="inferred from homology"/>
<dbReference type="VEuPathDB" id="TriTrypDB:LdBPK_044260.1"/>
<evidence type="ECO:0000256" key="24">
    <source>
        <dbReference type="ARBA" id="ARBA00030753"/>
    </source>
</evidence>
<dbReference type="VEuPathDB" id="TriTrypDB:LDHU3_34.6470"/>
<dbReference type="VEuPathDB" id="TriTrypDB:LDHU3_34.6500"/>
<dbReference type="FunFam" id="1.25.40.470:FF:000014">
    <property type="entry name" value="Coatomer subunit alpha"/>
    <property type="match status" value="1"/>
</dbReference>
<feature type="repeat" description="WD" evidence="27">
    <location>
        <begin position="5"/>
        <end position="46"/>
    </location>
</feature>
<feature type="region of interest" description="Disordered" evidence="28">
    <location>
        <begin position="824"/>
        <end position="852"/>
    </location>
</feature>
<keyword evidence="7" id="KW-0813">Transport</keyword>
<feature type="domain" description="Coatomer alpha subunit C-terminal" evidence="30">
    <location>
        <begin position="834"/>
        <end position="1181"/>
    </location>
</feature>
<evidence type="ECO:0000259" key="29">
    <source>
        <dbReference type="Pfam" id="PF04053"/>
    </source>
</evidence>
<evidence type="ECO:0000256" key="22">
    <source>
        <dbReference type="ARBA" id="ARBA00023136"/>
    </source>
</evidence>
<evidence type="ECO:0000256" key="1">
    <source>
        <dbReference type="ARBA" id="ARBA00003195"/>
    </source>
</evidence>
<dbReference type="EMBL" id="RHLD01000015">
    <property type="protein sequence ID" value="TPP46693.1"/>
    <property type="molecule type" value="Genomic_DNA"/>
</dbReference>
<dbReference type="GO" id="GO:0030126">
    <property type="term" value="C:COPI vesicle coat"/>
    <property type="evidence" value="ECO:0007669"/>
    <property type="project" value="InterPro"/>
</dbReference>
<dbReference type="Pfam" id="PF00400">
    <property type="entry name" value="WD40"/>
    <property type="match status" value="6"/>
</dbReference>
<evidence type="ECO:0000256" key="13">
    <source>
        <dbReference type="ARBA" id="ARBA00022792"/>
    </source>
</evidence>
<dbReference type="GO" id="GO:1990904">
    <property type="term" value="C:ribonucleoprotein complex"/>
    <property type="evidence" value="ECO:0007669"/>
    <property type="project" value="UniProtKB-KW"/>
</dbReference>
<evidence type="ECO:0000256" key="12">
    <source>
        <dbReference type="ARBA" id="ARBA00022737"/>
    </source>
</evidence>
<comment type="caution">
    <text evidence="32">The sequence shown here is derived from an EMBL/GenBank/DDBJ whole genome shotgun (WGS) entry which is preliminary data.</text>
</comment>
<dbReference type="InterPro" id="IPR001680">
    <property type="entry name" value="WD40_rpt"/>
</dbReference>
<evidence type="ECO:0000256" key="21">
    <source>
        <dbReference type="ARBA" id="ARBA00023128"/>
    </source>
</evidence>
<dbReference type="InterPro" id="IPR020472">
    <property type="entry name" value="WD40_PAC1"/>
</dbReference>
<gene>
    <name evidence="32" type="ORF">CGC20_20465</name>
</gene>
<dbReference type="InterPro" id="IPR056176">
    <property type="entry name" value="TPR_COPA_B"/>
</dbReference>
<dbReference type="SUPFAM" id="SSF69322">
    <property type="entry name" value="Tricorn protease domain 2"/>
    <property type="match status" value="1"/>
</dbReference>
<dbReference type="InterPro" id="IPR015943">
    <property type="entry name" value="WD40/YVTN_repeat-like_dom_sf"/>
</dbReference>
<protein>
    <recommendedName>
        <fullName evidence="6">NADH dehydrogenase [ubiquinone] 1 beta subcomplex subunit 11, mitochondrial</fullName>
    </recommendedName>
    <alternativeName>
        <fullName evidence="25">Complex I-ESSS</fullName>
    </alternativeName>
    <alternativeName>
        <fullName evidence="24">NADH-ubiquinone oxidoreductase ESSS subunit</fullName>
    </alternativeName>
</protein>
<evidence type="ECO:0000256" key="25">
    <source>
        <dbReference type="ARBA" id="ARBA00031387"/>
    </source>
</evidence>
<dbReference type="PANTHER" id="PTHR19876">
    <property type="entry name" value="COATOMER"/>
    <property type="match status" value="1"/>
</dbReference>
<dbReference type="GO" id="GO:0006891">
    <property type="term" value="P:intra-Golgi vesicle-mediated transport"/>
    <property type="evidence" value="ECO:0007669"/>
    <property type="project" value="TreeGrafter"/>
</dbReference>
<dbReference type="Gene3D" id="1.25.40.470">
    <property type="match status" value="1"/>
</dbReference>
<dbReference type="Pfam" id="PF06957">
    <property type="entry name" value="COPI_C"/>
    <property type="match status" value="1"/>
</dbReference>
<evidence type="ECO:0000256" key="16">
    <source>
        <dbReference type="ARBA" id="ARBA00022946"/>
    </source>
</evidence>
<feature type="repeat" description="WD" evidence="27">
    <location>
        <begin position="192"/>
        <end position="233"/>
    </location>
</feature>
<dbReference type="InterPro" id="IPR010714">
    <property type="entry name" value="Coatomer_asu_C"/>
</dbReference>